<proteinExistence type="predicted"/>
<dbReference type="Pfam" id="PF26639">
    <property type="entry name" value="Het-6_barrel"/>
    <property type="match status" value="1"/>
</dbReference>
<dbReference type="EMBL" id="ML995495">
    <property type="protein sequence ID" value="KAF2138825.1"/>
    <property type="molecule type" value="Genomic_DNA"/>
</dbReference>
<accession>A0A6A6B6B9</accession>
<dbReference type="OrthoDB" id="2157530at2759"/>
<dbReference type="RefSeq" id="XP_033394538.1">
    <property type="nucleotide sequence ID" value="XM_033542380.1"/>
</dbReference>
<sequence length="227" mass="25513">MEVMITTFEFQSAFRICEGLGNIYPKTGENRVDVLWKTMLAGGRGNQLPEPGDPKKIFFDWTAVMFMVCLLQRWDQKESDDDFQKDMIVLEKLGSNGAQPLLPTRDQINARANIWTETQQMHFKTDDERLKFALEDGGTPIFGRILAMNGGGRRLYRTAKGLFGLGPGSVKKDDEVWLIKGARVPFILRGCPGKKDHRLVGETYIHGYMNGEMLDAVSGKIVPVGLI</sequence>
<organism evidence="1 2">
    <name type="scientific">Aplosporella prunicola CBS 121167</name>
    <dbReference type="NCBI Taxonomy" id="1176127"/>
    <lineage>
        <taxon>Eukaryota</taxon>
        <taxon>Fungi</taxon>
        <taxon>Dikarya</taxon>
        <taxon>Ascomycota</taxon>
        <taxon>Pezizomycotina</taxon>
        <taxon>Dothideomycetes</taxon>
        <taxon>Dothideomycetes incertae sedis</taxon>
        <taxon>Botryosphaeriales</taxon>
        <taxon>Aplosporellaceae</taxon>
        <taxon>Aplosporella</taxon>
    </lineage>
</organism>
<dbReference type="AlphaFoldDB" id="A0A6A6B6B9"/>
<dbReference type="GeneID" id="54299877"/>
<gene>
    <name evidence="1" type="ORF">K452DRAFT_300889</name>
</gene>
<evidence type="ECO:0000313" key="1">
    <source>
        <dbReference type="EMBL" id="KAF2138825.1"/>
    </source>
</evidence>
<keyword evidence="2" id="KW-1185">Reference proteome</keyword>
<name>A0A6A6B6B9_9PEZI</name>
<reference evidence="1" key="1">
    <citation type="journal article" date="2020" name="Stud. Mycol.">
        <title>101 Dothideomycetes genomes: a test case for predicting lifestyles and emergence of pathogens.</title>
        <authorList>
            <person name="Haridas S."/>
            <person name="Albert R."/>
            <person name="Binder M."/>
            <person name="Bloem J."/>
            <person name="Labutti K."/>
            <person name="Salamov A."/>
            <person name="Andreopoulos B."/>
            <person name="Baker S."/>
            <person name="Barry K."/>
            <person name="Bills G."/>
            <person name="Bluhm B."/>
            <person name="Cannon C."/>
            <person name="Castanera R."/>
            <person name="Culley D."/>
            <person name="Daum C."/>
            <person name="Ezra D."/>
            <person name="Gonzalez J."/>
            <person name="Henrissat B."/>
            <person name="Kuo A."/>
            <person name="Liang C."/>
            <person name="Lipzen A."/>
            <person name="Lutzoni F."/>
            <person name="Magnuson J."/>
            <person name="Mondo S."/>
            <person name="Nolan M."/>
            <person name="Ohm R."/>
            <person name="Pangilinan J."/>
            <person name="Park H.-J."/>
            <person name="Ramirez L."/>
            <person name="Alfaro M."/>
            <person name="Sun H."/>
            <person name="Tritt A."/>
            <person name="Yoshinaga Y."/>
            <person name="Zwiers L.-H."/>
            <person name="Turgeon B."/>
            <person name="Goodwin S."/>
            <person name="Spatafora J."/>
            <person name="Crous P."/>
            <person name="Grigoriev I."/>
        </authorList>
    </citation>
    <scope>NUCLEOTIDE SEQUENCE</scope>
    <source>
        <strain evidence="1">CBS 121167</strain>
    </source>
</reference>
<dbReference type="Proteomes" id="UP000799438">
    <property type="component" value="Unassembled WGS sequence"/>
</dbReference>
<protein>
    <recommendedName>
        <fullName evidence="3">Heterokaryon incompatibility domain-containing protein</fullName>
    </recommendedName>
</protein>
<evidence type="ECO:0008006" key="3">
    <source>
        <dbReference type="Google" id="ProtNLM"/>
    </source>
</evidence>
<dbReference type="PANTHER" id="PTHR24148:SF64">
    <property type="entry name" value="HETEROKARYON INCOMPATIBILITY DOMAIN-CONTAINING PROTEIN"/>
    <property type="match status" value="1"/>
</dbReference>
<dbReference type="PANTHER" id="PTHR24148">
    <property type="entry name" value="ANKYRIN REPEAT DOMAIN-CONTAINING PROTEIN 39 HOMOLOG-RELATED"/>
    <property type="match status" value="1"/>
</dbReference>
<evidence type="ECO:0000313" key="2">
    <source>
        <dbReference type="Proteomes" id="UP000799438"/>
    </source>
</evidence>
<dbReference type="InterPro" id="IPR052895">
    <property type="entry name" value="HetReg/Transcr_Mod"/>
</dbReference>